<protein>
    <submittedName>
        <fullName evidence="1">Uncharacterized protein</fullName>
    </submittedName>
</protein>
<name>A0A644VK14_9ZZZZ</name>
<proteinExistence type="predicted"/>
<accession>A0A644VK14</accession>
<organism evidence="1">
    <name type="scientific">bioreactor metagenome</name>
    <dbReference type="NCBI Taxonomy" id="1076179"/>
    <lineage>
        <taxon>unclassified sequences</taxon>
        <taxon>metagenomes</taxon>
        <taxon>ecological metagenomes</taxon>
    </lineage>
</organism>
<reference evidence="1" key="1">
    <citation type="submission" date="2019-08" db="EMBL/GenBank/DDBJ databases">
        <authorList>
            <person name="Kucharzyk K."/>
            <person name="Murdoch R.W."/>
            <person name="Higgins S."/>
            <person name="Loffler F."/>
        </authorList>
    </citation>
    <scope>NUCLEOTIDE SEQUENCE</scope>
</reference>
<comment type="caution">
    <text evidence="1">The sequence shown here is derived from an EMBL/GenBank/DDBJ whole genome shotgun (WGS) entry which is preliminary data.</text>
</comment>
<gene>
    <name evidence="1" type="ORF">SDC9_37754</name>
</gene>
<sequence length="61" mass="6965">MSCPILNGKIEQELNYKLSDKEIYNFCNNGCSVICEQLLREYITKQINKLGNLPGQVSWGI</sequence>
<dbReference type="AlphaFoldDB" id="A0A644VK14"/>
<dbReference type="EMBL" id="VSSQ01000336">
    <property type="protein sequence ID" value="MPL91678.1"/>
    <property type="molecule type" value="Genomic_DNA"/>
</dbReference>
<evidence type="ECO:0000313" key="1">
    <source>
        <dbReference type="EMBL" id="MPL91678.1"/>
    </source>
</evidence>